<evidence type="ECO:0000256" key="5">
    <source>
        <dbReference type="ARBA" id="ARBA00023136"/>
    </source>
</evidence>
<comment type="subcellular location">
    <subcellularLocation>
        <location evidence="1">Cell membrane</location>
        <topology evidence="1">Lipid-anchor</topology>
    </subcellularLocation>
</comment>
<sequence length="340" mass="36106">MAMSKFWKICGVLLLITVIGAAGCVVPGTEEKSAGLVVDIRNAGDSFNAQTVAGLNRSAEEGVVVPLLYVVNSDREAAEAFAELERKRPAVILSTGHSLTEYLAESARKNPDLHYATFDGVFHAGSGMPGNMMNVLFRSEEPSYLAGYLAGMMTKTNTVGFIGGMDIPAVDRFYYGYRAGVEAAAAERGQYISVERAVVGNFYDREAAKLLADGMYDTSADVILQAAGDAGLGVIAAAKESGTYVIGADRDQRDLAPENMLTSVTKNLEEAVYQTITEYAAGRVHDGQEIWLGIANNATGLAPLHPAVPDAVAEKIAELSKQIAKGRIDPPATAEEYAAK</sequence>
<keyword evidence="5" id="KW-0472">Membrane</keyword>
<organism evidence="8 9">
    <name type="scientific">Methanocorpusculum vombati</name>
    <dbReference type="NCBI Taxonomy" id="3002864"/>
    <lineage>
        <taxon>Archaea</taxon>
        <taxon>Methanobacteriati</taxon>
        <taxon>Methanobacteriota</taxon>
        <taxon>Stenosarchaea group</taxon>
        <taxon>Methanomicrobia</taxon>
        <taxon>Methanomicrobiales</taxon>
        <taxon>Methanocorpusculaceae</taxon>
        <taxon>Methanocorpusculum</taxon>
    </lineage>
</organism>
<comment type="similarity">
    <text evidence="2">Belongs to the BMP lipoprotein family.</text>
</comment>
<feature type="domain" description="ABC transporter substrate-binding protein PnrA-like" evidence="7">
    <location>
        <begin position="34"/>
        <end position="325"/>
    </location>
</feature>
<dbReference type="SUPFAM" id="SSF53822">
    <property type="entry name" value="Periplasmic binding protein-like I"/>
    <property type="match status" value="1"/>
</dbReference>
<evidence type="ECO:0000256" key="2">
    <source>
        <dbReference type="ARBA" id="ARBA00008610"/>
    </source>
</evidence>
<dbReference type="InterPro" id="IPR003760">
    <property type="entry name" value="PnrA-like"/>
</dbReference>
<evidence type="ECO:0000259" key="7">
    <source>
        <dbReference type="Pfam" id="PF02608"/>
    </source>
</evidence>
<evidence type="ECO:0000313" key="9">
    <source>
        <dbReference type="Proteomes" id="UP001141336"/>
    </source>
</evidence>
<dbReference type="InterPro" id="IPR050957">
    <property type="entry name" value="BMP_lipoprotein"/>
</dbReference>
<dbReference type="Gene3D" id="3.40.50.2300">
    <property type="match status" value="2"/>
</dbReference>
<evidence type="ECO:0000256" key="6">
    <source>
        <dbReference type="ARBA" id="ARBA00023288"/>
    </source>
</evidence>
<evidence type="ECO:0000256" key="3">
    <source>
        <dbReference type="ARBA" id="ARBA00022475"/>
    </source>
</evidence>
<dbReference type="Proteomes" id="UP001141336">
    <property type="component" value="Unassembled WGS sequence"/>
</dbReference>
<accession>A0ABT4IKA3</accession>
<dbReference type="CDD" id="cd06354">
    <property type="entry name" value="PBP1_PrnA-like"/>
    <property type="match status" value="1"/>
</dbReference>
<keyword evidence="6" id="KW-0449">Lipoprotein</keyword>
<dbReference type="PROSITE" id="PS51257">
    <property type="entry name" value="PROKAR_LIPOPROTEIN"/>
    <property type="match status" value="1"/>
</dbReference>
<reference evidence="8" key="1">
    <citation type="submission" date="2022-12" db="EMBL/GenBank/DDBJ databases">
        <title>Isolation and characterisation of novel Methanocorpusculum spp. from native Australian herbivores indicates the genus is ancestrally host-associated.</title>
        <authorList>
            <person name="Volmer J.G."/>
            <person name="Soo R.M."/>
            <person name="Evans P.N."/>
            <person name="Hoedt E.C."/>
            <person name="Astorga Alsina A.L."/>
            <person name="Woodcroft B.J."/>
            <person name="Tyson G.W."/>
            <person name="Hugenholtz P."/>
            <person name="Morrison M."/>
        </authorList>
    </citation>
    <scope>NUCLEOTIDE SEQUENCE</scope>
    <source>
        <strain evidence="8">CW153</strain>
    </source>
</reference>
<evidence type="ECO:0000256" key="4">
    <source>
        <dbReference type="ARBA" id="ARBA00022729"/>
    </source>
</evidence>
<dbReference type="Pfam" id="PF02608">
    <property type="entry name" value="Bmp"/>
    <property type="match status" value="1"/>
</dbReference>
<evidence type="ECO:0000313" key="8">
    <source>
        <dbReference type="EMBL" id="MCZ0861687.1"/>
    </source>
</evidence>
<name>A0ABT4IKA3_9EURY</name>
<keyword evidence="3" id="KW-1003">Cell membrane</keyword>
<dbReference type="PANTHER" id="PTHR34296">
    <property type="entry name" value="TRANSCRIPTIONAL ACTIVATOR PROTEIN MED"/>
    <property type="match status" value="1"/>
</dbReference>
<dbReference type="EMBL" id="JAPTGC010000001">
    <property type="protein sequence ID" value="MCZ0861687.1"/>
    <property type="molecule type" value="Genomic_DNA"/>
</dbReference>
<dbReference type="PANTHER" id="PTHR34296:SF2">
    <property type="entry name" value="ABC TRANSPORTER GUANOSINE-BINDING PROTEIN NUPN"/>
    <property type="match status" value="1"/>
</dbReference>
<protein>
    <submittedName>
        <fullName evidence="8">BMP family ABC transporter substrate-binding protein</fullName>
    </submittedName>
</protein>
<evidence type="ECO:0000256" key="1">
    <source>
        <dbReference type="ARBA" id="ARBA00004193"/>
    </source>
</evidence>
<proteinExistence type="inferred from homology"/>
<keyword evidence="4" id="KW-0732">Signal</keyword>
<gene>
    <name evidence="8" type="ORF">O0S09_00265</name>
</gene>
<dbReference type="InterPro" id="IPR028082">
    <property type="entry name" value="Peripla_BP_I"/>
</dbReference>
<keyword evidence="9" id="KW-1185">Reference proteome</keyword>
<comment type="caution">
    <text evidence="8">The sequence shown here is derived from an EMBL/GenBank/DDBJ whole genome shotgun (WGS) entry which is preliminary data.</text>
</comment>